<dbReference type="InterPro" id="IPR050846">
    <property type="entry name" value="TLCD"/>
</dbReference>
<evidence type="ECO:0000256" key="5">
    <source>
        <dbReference type="PROSITE-ProRule" id="PRU00205"/>
    </source>
</evidence>
<dbReference type="PANTHER" id="PTHR13439:SF0">
    <property type="entry name" value="TOPOISOMERASE I DAMAGE AFFECTED PROTEIN 4"/>
    <property type="match status" value="1"/>
</dbReference>
<evidence type="ECO:0000313" key="8">
    <source>
        <dbReference type="EMBL" id="KAK4117225.1"/>
    </source>
</evidence>
<dbReference type="GO" id="GO:0005783">
    <property type="term" value="C:endoplasmic reticulum"/>
    <property type="evidence" value="ECO:0007669"/>
    <property type="project" value="TreeGrafter"/>
</dbReference>
<proteinExistence type="predicted"/>
<keyword evidence="4 5" id="KW-0472">Membrane</keyword>
<dbReference type="GO" id="GO:0016020">
    <property type="term" value="C:membrane"/>
    <property type="evidence" value="ECO:0007669"/>
    <property type="project" value="UniProtKB-SubCell"/>
</dbReference>
<dbReference type="AlphaFoldDB" id="A0AAN6TMK8"/>
<sequence length="360" mass="40936">MRDPFPFPPIPALSKAVEPWAEQYSLPILPLHIHEVVGSALFYTFIYAVVSPVLSNRLFPQFYPRHNRAKKANWDAHIVSLVQSVLINALALWSMFADNERKNMDWEQRIWGYTGLSAMIQSLAAGYFVWDLGITLLNLDIFGLGLLAHAVSALTVYTFGFRPFLNFYSPVFILYELSTPFLNIHWFFDKLNMTGSKPQLYNGIALLVTFFCCRLVWGTWQSALVYADMWKSIRQGPSETYIASAFSNPATAYEKDLNPMFFAQDAGPIPIWLAAVYAVSNVVLNGLNWHWFYKMVIAVRKRFEPPKPGKREPLPAGAVAKPEVTAGAVDQDKMTVRHRRKHSIEDVVPDIDELRDGTIQ</sequence>
<organism evidence="8 9">
    <name type="scientific">Canariomyces notabilis</name>
    <dbReference type="NCBI Taxonomy" id="2074819"/>
    <lineage>
        <taxon>Eukaryota</taxon>
        <taxon>Fungi</taxon>
        <taxon>Dikarya</taxon>
        <taxon>Ascomycota</taxon>
        <taxon>Pezizomycotina</taxon>
        <taxon>Sordariomycetes</taxon>
        <taxon>Sordariomycetidae</taxon>
        <taxon>Sordariales</taxon>
        <taxon>Chaetomiaceae</taxon>
        <taxon>Canariomyces</taxon>
    </lineage>
</organism>
<feature type="domain" description="TLC" evidence="7">
    <location>
        <begin position="69"/>
        <end position="304"/>
    </location>
</feature>
<dbReference type="RefSeq" id="XP_064674795.1">
    <property type="nucleotide sequence ID" value="XM_064810846.1"/>
</dbReference>
<evidence type="ECO:0000256" key="2">
    <source>
        <dbReference type="ARBA" id="ARBA00022692"/>
    </source>
</evidence>
<feature type="transmembrane region" description="Helical" evidence="6">
    <location>
        <begin position="36"/>
        <end position="55"/>
    </location>
</feature>
<dbReference type="PROSITE" id="PS50922">
    <property type="entry name" value="TLC"/>
    <property type="match status" value="1"/>
</dbReference>
<dbReference type="Pfam" id="PF03798">
    <property type="entry name" value="TRAM_LAG1_CLN8"/>
    <property type="match status" value="1"/>
</dbReference>
<gene>
    <name evidence="8" type="ORF">N656DRAFT_700156</name>
</gene>
<feature type="transmembrane region" description="Helical" evidence="6">
    <location>
        <begin position="269"/>
        <end position="292"/>
    </location>
</feature>
<feature type="transmembrane region" description="Helical" evidence="6">
    <location>
        <begin position="141"/>
        <end position="161"/>
    </location>
</feature>
<dbReference type="GeneID" id="89934971"/>
<evidence type="ECO:0000256" key="6">
    <source>
        <dbReference type="SAM" id="Phobius"/>
    </source>
</evidence>
<dbReference type="InterPro" id="IPR006634">
    <property type="entry name" value="TLC-dom"/>
</dbReference>
<evidence type="ECO:0000256" key="3">
    <source>
        <dbReference type="ARBA" id="ARBA00022989"/>
    </source>
</evidence>
<reference evidence="8" key="2">
    <citation type="submission" date="2023-05" db="EMBL/GenBank/DDBJ databases">
        <authorList>
            <consortium name="Lawrence Berkeley National Laboratory"/>
            <person name="Steindorff A."/>
            <person name="Hensen N."/>
            <person name="Bonometti L."/>
            <person name="Westerberg I."/>
            <person name="Brannstrom I.O."/>
            <person name="Guillou S."/>
            <person name="Cros-Aarteil S."/>
            <person name="Calhoun S."/>
            <person name="Haridas S."/>
            <person name="Kuo A."/>
            <person name="Mondo S."/>
            <person name="Pangilinan J."/>
            <person name="Riley R."/>
            <person name="Labutti K."/>
            <person name="Andreopoulos B."/>
            <person name="Lipzen A."/>
            <person name="Chen C."/>
            <person name="Yanf M."/>
            <person name="Daum C."/>
            <person name="Ng V."/>
            <person name="Clum A."/>
            <person name="Ohm R."/>
            <person name="Martin F."/>
            <person name="Silar P."/>
            <person name="Natvig D."/>
            <person name="Lalanne C."/>
            <person name="Gautier V."/>
            <person name="Ament-Velasquez S.L."/>
            <person name="Kruys A."/>
            <person name="Hutchinson M.I."/>
            <person name="Powell A.J."/>
            <person name="Barry K."/>
            <person name="Miller A.N."/>
            <person name="Grigoriev I.V."/>
            <person name="Debuchy R."/>
            <person name="Gladieux P."/>
            <person name="Thoren M.H."/>
            <person name="Johannesson H."/>
        </authorList>
    </citation>
    <scope>NUCLEOTIDE SEQUENCE</scope>
    <source>
        <strain evidence="8">CBS 508.74</strain>
    </source>
</reference>
<comment type="subcellular location">
    <subcellularLocation>
        <location evidence="1">Membrane</location>
        <topology evidence="1">Multi-pass membrane protein</topology>
    </subcellularLocation>
</comment>
<evidence type="ECO:0000313" key="9">
    <source>
        <dbReference type="Proteomes" id="UP001302812"/>
    </source>
</evidence>
<dbReference type="PANTHER" id="PTHR13439">
    <property type="entry name" value="CT120 PROTEIN"/>
    <property type="match status" value="1"/>
</dbReference>
<dbReference type="GO" id="GO:0055088">
    <property type="term" value="P:lipid homeostasis"/>
    <property type="evidence" value="ECO:0007669"/>
    <property type="project" value="TreeGrafter"/>
</dbReference>
<name>A0AAN6TMK8_9PEZI</name>
<dbReference type="SMART" id="SM00724">
    <property type="entry name" value="TLC"/>
    <property type="match status" value="1"/>
</dbReference>
<keyword evidence="2 5" id="KW-0812">Transmembrane</keyword>
<evidence type="ECO:0000259" key="7">
    <source>
        <dbReference type="PROSITE" id="PS50922"/>
    </source>
</evidence>
<protein>
    <submittedName>
        <fullName evidence="8">DUF887-domain-containing protein</fullName>
    </submittedName>
</protein>
<evidence type="ECO:0000256" key="1">
    <source>
        <dbReference type="ARBA" id="ARBA00004141"/>
    </source>
</evidence>
<feature type="transmembrane region" description="Helical" evidence="6">
    <location>
        <begin position="167"/>
        <end position="188"/>
    </location>
</feature>
<evidence type="ECO:0000256" key="4">
    <source>
        <dbReference type="ARBA" id="ARBA00023136"/>
    </source>
</evidence>
<feature type="transmembrane region" description="Helical" evidence="6">
    <location>
        <begin position="76"/>
        <end position="95"/>
    </location>
</feature>
<reference evidence="8" key="1">
    <citation type="journal article" date="2023" name="Mol. Phylogenet. Evol.">
        <title>Genome-scale phylogeny and comparative genomics of the fungal order Sordariales.</title>
        <authorList>
            <person name="Hensen N."/>
            <person name="Bonometti L."/>
            <person name="Westerberg I."/>
            <person name="Brannstrom I.O."/>
            <person name="Guillou S."/>
            <person name="Cros-Aarteil S."/>
            <person name="Calhoun S."/>
            <person name="Haridas S."/>
            <person name="Kuo A."/>
            <person name="Mondo S."/>
            <person name="Pangilinan J."/>
            <person name="Riley R."/>
            <person name="LaButti K."/>
            <person name="Andreopoulos B."/>
            <person name="Lipzen A."/>
            <person name="Chen C."/>
            <person name="Yan M."/>
            <person name="Daum C."/>
            <person name="Ng V."/>
            <person name="Clum A."/>
            <person name="Steindorff A."/>
            <person name="Ohm R.A."/>
            <person name="Martin F."/>
            <person name="Silar P."/>
            <person name="Natvig D.O."/>
            <person name="Lalanne C."/>
            <person name="Gautier V."/>
            <person name="Ament-Velasquez S.L."/>
            <person name="Kruys A."/>
            <person name="Hutchinson M.I."/>
            <person name="Powell A.J."/>
            <person name="Barry K."/>
            <person name="Miller A.N."/>
            <person name="Grigoriev I.V."/>
            <person name="Debuchy R."/>
            <person name="Gladieux P."/>
            <person name="Hiltunen Thoren M."/>
            <person name="Johannesson H."/>
        </authorList>
    </citation>
    <scope>NUCLEOTIDE SEQUENCE</scope>
    <source>
        <strain evidence="8">CBS 508.74</strain>
    </source>
</reference>
<accession>A0AAN6TMK8</accession>
<keyword evidence="9" id="KW-1185">Reference proteome</keyword>
<keyword evidence="3 6" id="KW-1133">Transmembrane helix</keyword>
<feature type="transmembrane region" description="Helical" evidence="6">
    <location>
        <begin position="110"/>
        <end position="129"/>
    </location>
</feature>
<dbReference type="EMBL" id="MU853332">
    <property type="protein sequence ID" value="KAK4117225.1"/>
    <property type="molecule type" value="Genomic_DNA"/>
</dbReference>
<dbReference type="Proteomes" id="UP001302812">
    <property type="component" value="Unassembled WGS sequence"/>
</dbReference>
<comment type="caution">
    <text evidence="8">The sequence shown here is derived from an EMBL/GenBank/DDBJ whole genome shotgun (WGS) entry which is preliminary data.</text>
</comment>
<feature type="transmembrane region" description="Helical" evidence="6">
    <location>
        <begin position="200"/>
        <end position="220"/>
    </location>
</feature>